<dbReference type="OrthoDB" id="630895at2759"/>
<feature type="active site" description="Nucleophile" evidence="4">
    <location>
        <position position="79"/>
    </location>
</feature>
<accession>A0A409VTI3</accession>
<dbReference type="SUPFAM" id="SSF52151">
    <property type="entry name" value="FabD/lysophospholipase-like"/>
    <property type="match status" value="1"/>
</dbReference>
<dbReference type="CDD" id="cd07216">
    <property type="entry name" value="Pat17_PNPLA8_PNPLA9_like3"/>
    <property type="match status" value="1"/>
</dbReference>
<dbReference type="PANTHER" id="PTHR24185:SF1">
    <property type="entry name" value="CALCIUM-INDEPENDENT PHOSPHOLIPASE A2-GAMMA"/>
    <property type="match status" value="1"/>
</dbReference>
<dbReference type="GO" id="GO:0016042">
    <property type="term" value="P:lipid catabolic process"/>
    <property type="evidence" value="ECO:0007669"/>
    <property type="project" value="UniProtKB-UniRule"/>
</dbReference>
<feature type="short sequence motif" description="GXSXG" evidence="4">
    <location>
        <begin position="77"/>
        <end position="81"/>
    </location>
</feature>
<feature type="short sequence motif" description="DGA/G" evidence="4">
    <location>
        <begin position="243"/>
        <end position="245"/>
    </location>
</feature>
<proteinExistence type="predicted"/>
<keyword evidence="7" id="KW-1185">Reference proteome</keyword>
<dbReference type="EMBL" id="NHYE01005568">
    <property type="protein sequence ID" value="PPQ69600.1"/>
    <property type="molecule type" value="Genomic_DNA"/>
</dbReference>
<dbReference type="PROSITE" id="PS51635">
    <property type="entry name" value="PNPLA"/>
    <property type="match status" value="1"/>
</dbReference>
<feature type="short sequence motif" description="GXGXXG" evidence="4">
    <location>
        <begin position="31"/>
        <end position="36"/>
    </location>
</feature>
<dbReference type="AlphaFoldDB" id="A0A409VTI3"/>
<evidence type="ECO:0000313" key="6">
    <source>
        <dbReference type="EMBL" id="PPQ69600.1"/>
    </source>
</evidence>
<dbReference type="GO" id="GO:0046486">
    <property type="term" value="P:glycerolipid metabolic process"/>
    <property type="evidence" value="ECO:0007669"/>
    <property type="project" value="UniProtKB-ARBA"/>
</dbReference>
<dbReference type="Pfam" id="PF01734">
    <property type="entry name" value="Patatin"/>
    <property type="match status" value="1"/>
</dbReference>
<gene>
    <name evidence="6" type="ORF">CVT26_001588</name>
</gene>
<evidence type="ECO:0000256" key="1">
    <source>
        <dbReference type="ARBA" id="ARBA00022801"/>
    </source>
</evidence>
<dbReference type="InterPro" id="IPR002641">
    <property type="entry name" value="PNPLA_dom"/>
</dbReference>
<dbReference type="GO" id="GO:0016020">
    <property type="term" value="C:membrane"/>
    <property type="evidence" value="ECO:0007669"/>
    <property type="project" value="TreeGrafter"/>
</dbReference>
<keyword evidence="1 4" id="KW-0378">Hydrolase</keyword>
<evidence type="ECO:0000256" key="4">
    <source>
        <dbReference type="PROSITE-ProRule" id="PRU01161"/>
    </source>
</evidence>
<reference evidence="6 7" key="1">
    <citation type="journal article" date="2018" name="Evol. Lett.">
        <title>Horizontal gene cluster transfer increased hallucinogenic mushroom diversity.</title>
        <authorList>
            <person name="Reynolds H.T."/>
            <person name="Vijayakumar V."/>
            <person name="Gluck-Thaler E."/>
            <person name="Korotkin H.B."/>
            <person name="Matheny P.B."/>
            <person name="Slot J.C."/>
        </authorList>
    </citation>
    <scope>NUCLEOTIDE SEQUENCE [LARGE SCALE GENOMIC DNA]</scope>
    <source>
        <strain evidence="6 7">SRW20</strain>
    </source>
</reference>
<feature type="domain" description="PNPLA" evidence="5">
    <location>
        <begin position="27"/>
        <end position="256"/>
    </location>
</feature>
<dbReference type="STRING" id="231916.A0A409VTI3"/>
<dbReference type="InParanoid" id="A0A409VTI3"/>
<dbReference type="GO" id="GO:0019369">
    <property type="term" value="P:arachidonate metabolic process"/>
    <property type="evidence" value="ECO:0007669"/>
    <property type="project" value="TreeGrafter"/>
</dbReference>
<evidence type="ECO:0000256" key="3">
    <source>
        <dbReference type="ARBA" id="ARBA00023098"/>
    </source>
</evidence>
<keyword evidence="3 4" id="KW-0443">Lipid metabolism</keyword>
<comment type="caution">
    <text evidence="6">The sequence shown here is derived from an EMBL/GenBank/DDBJ whole genome shotgun (WGS) entry which is preliminary data.</text>
</comment>
<dbReference type="Proteomes" id="UP000284706">
    <property type="component" value="Unassembled WGS sequence"/>
</dbReference>
<evidence type="ECO:0000313" key="7">
    <source>
        <dbReference type="Proteomes" id="UP000284706"/>
    </source>
</evidence>
<dbReference type="InterPro" id="IPR016035">
    <property type="entry name" value="Acyl_Trfase/lysoPLipase"/>
</dbReference>
<dbReference type="Gene3D" id="3.40.1090.10">
    <property type="entry name" value="Cytosolic phospholipase A2 catalytic domain"/>
    <property type="match status" value="1"/>
</dbReference>
<evidence type="ECO:0000256" key="2">
    <source>
        <dbReference type="ARBA" id="ARBA00022963"/>
    </source>
</evidence>
<keyword evidence="2 4" id="KW-0442">Lipid degradation</keyword>
<name>A0A409VTI3_9AGAR</name>
<organism evidence="6 7">
    <name type="scientific">Gymnopilus dilepis</name>
    <dbReference type="NCBI Taxonomy" id="231916"/>
    <lineage>
        <taxon>Eukaryota</taxon>
        <taxon>Fungi</taxon>
        <taxon>Dikarya</taxon>
        <taxon>Basidiomycota</taxon>
        <taxon>Agaricomycotina</taxon>
        <taxon>Agaricomycetes</taxon>
        <taxon>Agaricomycetidae</taxon>
        <taxon>Agaricales</taxon>
        <taxon>Agaricineae</taxon>
        <taxon>Hymenogastraceae</taxon>
        <taxon>Gymnopilus</taxon>
    </lineage>
</organism>
<dbReference type="PANTHER" id="PTHR24185">
    <property type="entry name" value="CALCIUM-INDEPENDENT PHOSPHOLIPASE A2-GAMMA"/>
    <property type="match status" value="1"/>
</dbReference>
<sequence>MQPNAFESLARILVDSQCEVGGGARLLSLDGGGIRGLSSLVVLERIMRAVKDVLVEKGIEPQQKLPKPCDYFDLIGGTSTGGIIALMLGPLKMQVEDAIDCYKEFSREVFGTKKWGFSDGKYKSTKLKSAIEGTVAKFGDGQTMLRNDGTKTYGSSVLHNHTSAEFTPFHPSCPVCSFVCARNGDQNRLVLMCSYEVEEASQPRRFHDPGDKTGLKIWQAALATSAAPSFFKPVKLNGISFIDGGLGYNNPAFEVLDEGEDLFDFSVPGPGNNAKGLACLVSIGTGEAKVVSAYNWQRSLRQRVVPVQTIRAMIAIVTDCDSTHERLTRRFRSCPHKYFRFNVEEGLEDIGLDHWKKLDEVERATKGYLTGLERE</sequence>
<dbReference type="GO" id="GO:0047499">
    <property type="term" value="F:calcium-independent phospholipase A2 activity"/>
    <property type="evidence" value="ECO:0007669"/>
    <property type="project" value="TreeGrafter"/>
</dbReference>
<feature type="active site" description="Proton acceptor" evidence="4">
    <location>
        <position position="243"/>
    </location>
</feature>
<protein>
    <recommendedName>
        <fullName evidence="5">PNPLA domain-containing protein</fullName>
    </recommendedName>
</protein>
<evidence type="ECO:0000259" key="5">
    <source>
        <dbReference type="PROSITE" id="PS51635"/>
    </source>
</evidence>